<feature type="coiled-coil region" evidence="1">
    <location>
        <begin position="113"/>
        <end position="140"/>
    </location>
</feature>
<dbReference type="Proteomes" id="UP000192902">
    <property type="component" value="Chromosome"/>
</dbReference>
<evidence type="ECO:0000256" key="1">
    <source>
        <dbReference type="SAM" id="Coils"/>
    </source>
</evidence>
<evidence type="ECO:0000313" key="3">
    <source>
        <dbReference type="EMBL" id="ARJ56452.1"/>
    </source>
</evidence>
<keyword evidence="1" id="KW-0175">Coiled coil</keyword>
<dbReference type="STRING" id="1121267.CCUN_0836"/>
<dbReference type="RefSeq" id="WP_051521736.1">
    <property type="nucleotide sequence ID" value="NZ_CP020867.1"/>
</dbReference>
<dbReference type="EMBL" id="CP020867">
    <property type="protein sequence ID" value="ARJ56452.1"/>
    <property type="molecule type" value="Genomic_DNA"/>
</dbReference>
<gene>
    <name evidence="3" type="ORF">CCUN_0836</name>
</gene>
<dbReference type="OrthoDB" id="5339555at2"/>
<reference evidence="3 4" key="1">
    <citation type="submission" date="2017-04" db="EMBL/GenBank/DDBJ databases">
        <title>Complete genome sequence of the Campylobacter cuniculorum type strain LMG24588.</title>
        <authorList>
            <person name="Miller W.G."/>
            <person name="Yee E."/>
            <person name="Revez J."/>
            <person name="Bono J.L."/>
            <person name="Rossi M."/>
        </authorList>
    </citation>
    <scope>NUCLEOTIDE SEQUENCE [LARGE SCALE GENOMIC DNA]</scope>
    <source>
        <strain evidence="3 4">LMG 24588</strain>
    </source>
</reference>
<dbReference type="KEGG" id="ccun:CCUN_0836"/>
<evidence type="ECO:0008006" key="5">
    <source>
        <dbReference type="Google" id="ProtNLM"/>
    </source>
</evidence>
<organism evidence="3 4">
    <name type="scientific">Campylobacter cuniculorum DSM 23162 = LMG 24588</name>
    <dbReference type="NCBI Taxonomy" id="1121267"/>
    <lineage>
        <taxon>Bacteria</taxon>
        <taxon>Pseudomonadati</taxon>
        <taxon>Campylobacterota</taxon>
        <taxon>Epsilonproteobacteria</taxon>
        <taxon>Campylobacterales</taxon>
        <taxon>Campylobacteraceae</taxon>
        <taxon>Campylobacter</taxon>
    </lineage>
</organism>
<name>A0A1W6BWJ3_9BACT</name>
<feature type="region of interest" description="Disordered" evidence="2">
    <location>
        <begin position="233"/>
        <end position="255"/>
    </location>
</feature>
<evidence type="ECO:0000313" key="4">
    <source>
        <dbReference type="Proteomes" id="UP000192902"/>
    </source>
</evidence>
<accession>A0A1W6BWJ3</accession>
<dbReference type="eggNOG" id="ENOG5030TU1">
    <property type="taxonomic scope" value="Bacteria"/>
</dbReference>
<sequence>MKKLLLALPLILSANSLEIENLRTDLYSKSGVNVLKKIELSLEFEGENVDSKKTQIIDSVNTVISGFFYEDIFTESGKNNFKKTLEKFIEKKYKFKVDEIYILSLSGIEKFDIEEFKKFLQSTEAKEKNTENELKKILDNIKVPEVKEVQTPHIPEIPKDFFDNNEQNLDDTDINPKNLDIPKITPDIEEKIKRDLISNQELNRSEKANILERNHLKEDSSLGQNLETNQTEQNSNLNQNLNGFELNFDENETSI</sequence>
<protein>
    <recommendedName>
        <fullName evidence="5">Periplasmic protein</fullName>
    </recommendedName>
</protein>
<feature type="compositionally biased region" description="Polar residues" evidence="2">
    <location>
        <begin position="233"/>
        <end position="242"/>
    </location>
</feature>
<proteinExistence type="predicted"/>
<evidence type="ECO:0000256" key="2">
    <source>
        <dbReference type="SAM" id="MobiDB-lite"/>
    </source>
</evidence>
<dbReference type="AlphaFoldDB" id="A0A1W6BWJ3"/>